<dbReference type="InterPro" id="IPR036388">
    <property type="entry name" value="WH-like_DNA-bd_sf"/>
</dbReference>
<dbReference type="InterPro" id="IPR000524">
    <property type="entry name" value="Tscrpt_reg_HTH_GntR"/>
</dbReference>
<name>A0A369L7M5_9ACTN</name>
<keyword evidence="4" id="KW-0238">DNA-binding</keyword>
<feature type="compositionally biased region" description="Basic and acidic residues" evidence="6">
    <location>
        <begin position="83"/>
        <end position="105"/>
    </location>
</feature>
<dbReference type="SUPFAM" id="SSF53383">
    <property type="entry name" value="PLP-dependent transferases"/>
    <property type="match status" value="1"/>
</dbReference>
<dbReference type="SUPFAM" id="SSF46785">
    <property type="entry name" value="Winged helix' DNA-binding domain"/>
    <property type="match status" value="1"/>
</dbReference>
<keyword evidence="2" id="KW-0663">Pyridoxal phosphate</keyword>
<feature type="region of interest" description="Disordered" evidence="6">
    <location>
        <begin position="483"/>
        <end position="503"/>
    </location>
</feature>
<evidence type="ECO:0000256" key="2">
    <source>
        <dbReference type="ARBA" id="ARBA00022898"/>
    </source>
</evidence>
<keyword evidence="3" id="KW-0805">Transcription regulation</keyword>
<evidence type="ECO:0000256" key="4">
    <source>
        <dbReference type="ARBA" id="ARBA00023125"/>
    </source>
</evidence>
<dbReference type="Gene3D" id="1.10.10.10">
    <property type="entry name" value="Winged helix-like DNA-binding domain superfamily/Winged helix DNA-binding domain"/>
    <property type="match status" value="1"/>
</dbReference>
<evidence type="ECO:0000313" key="8">
    <source>
        <dbReference type="EMBL" id="RDB55671.1"/>
    </source>
</evidence>
<dbReference type="GO" id="GO:0003700">
    <property type="term" value="F:DNA-binding transcription factor activity"/>
    <property type="evidence" value="ECO:0007669"/>
    <property type="project" value="InterPro"/>
</dbReference>
<dbReference type="GO" id="GO:0003677">
    <property type="term" value="F:DNA binding"/>
    <property type="evidence" value="ECO:0007669"/>
    <property type="project" value="UniProtKB-KW"/>
</dbReference>
<dbReference type="CDD" id="cd07377">
    <property type="entry name" value="WHTH_GntR"/>
    <property type="match status" value="1"/>
</dbReference>
<dbReference type="STRING" id="1034345.GCA_000236865_00653"/>
<feature type="compositionally biased region" description="Polar residues" evidence="6">
    <location>
        <begin position="106"/>
        <end position="116"/>
    </location>
</feature>
<keyword evidence="9" id="KW-1185">Reference proteome</keyword>
<comment type="caution">
    <text evidence="8">The sequence shown here is derived from an EMBL/GenBank/DDBJ whole genome shotgun (WGS) entry which is preliminary data.</text>
</comment>
<comment type="similarity">
    <text evidence="1">In the C-terminal section; belongs to the class-I pyridoxal-phosphate-dependent aminotransferase family.</text>
</comment>
<dbReference type="SMART" id="SM00345">
    <property type="entry name" value="HTH_GNTR"/>
    <property type="match status" value="1"/>
</dbReference>
<dbReference type="Pfam" id="PF00155">
    <property type="entry name" value="Aminotran_1_2"/>
    <property type="match status" value="1"/>
</dbReference>
<evidence type="ECO:0000259" key="7">
    <source>
        <dbReference type="PROSITE" id="PS50949"/>
    </source>
</evidence>
<evidence type="ECO:0000313" key="9">
    <source>
        <dbReference type="Proteomes" id="UP000253792"/>
    </source>
</evidence>
<dbReference type="Proteomes" id="UP000253792">
    <property type="component" value="Unassembled WGS sequence"/>
</dbReference>
<evidence type="ECO:0000256" key="5">
    <source>
        <dbReference type="ARBA" id="ARBA00023163"/>
    </source>
</evidence>
<evidence type="ECO:0000256" key="3">
    <source>
        <dbReference type="ARBA" id="ARBA00023015"/>
    </source>
</evidence>
<gene>
    <name evidence="8" type="ORF">C1880_05475</name>
</gene>
<dbReference type="InterPro" id="IPR015421">
    <property type="entry name" value="PyrdxlP-dep_Trfase_major"/>
</dbReference>
<feature type="region of interest" description="Disordered" evidence="6">
    <location>
        <begin position="83"/>
        <end position="148"/>
    </location>
</feature>
<dbReference type="InterPro" id="IPR015424">
    <property type="entry name" value="PyrdxlP-dep_Trfase"/>
</dbReference>
<organism evidence="8 9">
    <name type="scientific">Senegalimassilia anaerobia</name>
    <dbReference type="NCBI Taxonomy" id="1473216"/>
    <lineage>
        <taxon>Bacteria</taxon>
        <taxon>Bacillati</taxon>
        <taxon>Actinomycetota</taxon>
        <taxon>Coriobacteriia</taxon>
        <taxon>Coriobacteriales</taxon>
        <taxon>Coriobacteriaceae</taxon>
        <taxon>Senegalimassilia</taxon>
    </lineage>
</organism>
<dbReference type="InterPro" id="IPR051446">
    <property type="entry name" value="HTH_trans_reg/aminotransferase"/>
</dbReference>
<protein>
    <submittedName>
        <fullName evidence="8">GntR family transcriptional regulator</fullName>
    </submittedName>
</protein>
<evidence type="ECO:0000256" key="1">
    <source>
        <dbReference type="ARBA" id="ARBA00005384"/>
    </source>
</evidence>
<dbReference type="CDD" id="cd00609">
    <property type="entry name" value="AAT_like"/>
    <property type="match status" value="1"/>
</dbReference>
<dbReference type="Gene3D" id="3.40.640.10">
    <property type="entry name" value="Type I PLP-dependent aspartate aminotransferase-like (Major domain)"/>
    <property type="match status" value="1"/>
</dbReference>
<dbReference type="AlphaFoldDB" id="A0A369L7M5"/>
<dbReference type="GO" id="GO:0030170">
    <property type="term" value="F:pyridoxal phosphate binding"/>
    <property type="evidence" value="ECO:0007669"/>
    <property type="project" value="InterPro"/>
</dbReference>
<dbReference type="PROSITE" id="PS50949">
    <property type="entry name" value="HTH_GNTR"/>
    <property type="match status" value="1"/>
</dbReference>
<feature type="domain" description="HTH gntR-type" evidence="7">
    <location>
        <begin position="7"/>
        <end position="75"/>
    </location>
</feature>
<dbReference type="InterPro" id="IPR036390">
    <property type="entry name" value="WH_DNA-bd_sf"/>
</dbReference>
<proteinExistence type="inferred from homology"/>
<keyword evidence="5" id="KW-0804">Transcription</keyword>
<sequence>MESRGDLALYEYLYRCIRHDIAHGKVEPGQKLPSKRTLAKQLGVSLITIEAAYDQLVAEGYIRSRERCGYYACDLAPAAQIEEPRSARHRAETETSANRRREDHASNPNGPQPISQNEERLERRAEYRPSDADFTPPLNSLAPHAQNTPSDAPLLADFTHSTLATTMLPYSAWAKAVRRTLSDESAASLAEAASAAGSPELRSAIADHLRQYRGMNVSPDQVVIGAGSQTLYQLLVQLVGRTRRYAVEDPGYPLLTRMYEQQDAQVAHIGLDDSGIDIDALEASGASVAHIMPSHQFPTGIVTTAARRRELLNWAREGDRYLIEDDYDSEFRMAGRPIPSLFGIDAAERVLYLNSFAKSLGAAFRMAYLVLPPQLAQRFRKQLGFYANTVSPLDQLALARFIEQGHYDRHVNRLRTHARKTQDALVNALHEAFGDRIAFAGLNDGLHFIMQLESERGERELATAAEAAGIRIAPLSSFAGTASLSGAPTGTEPQANTASETSPARFILRSDSTSIEESPAVANALANAWT</sequence>
<feature type="compositionally biased region" description="Basic and acidic residues" evidence="6">
    <location>
        <begin position="117"/>
        <end position="131"/>
    </location>
</feature>
<accession>A0A369L7M5</accession>
<dbReference type="PANTHER" id="PTHR46577:SF1">
    <property type="entry name" value="HTH-TYPE TRANSCRIPTIONAL REGULATORY PROTEIN GABR"/>
    <property type="match status" value="1"/>
</dbReference>
<dbReference type="PANTHER" id="PTHR46577">
    <property type="entry name" value="HTH-TYPE TRANSCRIPTIONAL REGULATORY PROTEIN GABR"/>
    <property type="match status" value="1"/>
</dbReference>
<reference evidence="8 9" key="1">
    <citation type="journal article" date="2018" name="Elife">
        <title>Discovery and characterization of a prevalent human gut bacterial enzyme sufficient for the inactivation of a family of plant toxins.</title>
        <authorList>
            <person name="Koppel N."/>
            <person name="Bisanz J.E."/>
            <person name="Pandelia M.E."/>
            <person name="Turnbaugh P.J."/>
            <person name="Balskus E.P."/>
        </authorList>
    </citation>
    <scope>NUCLEOTIDE SEQUENCE [LARGE SCALE GENOMIC DNA]</scope>
    <source>
        <strain evidence="9">anaerobia AP69FAA</strain>
    </source>
</reference>
<dbReference type="Pfam" id="PF00392">
    <property type="entry name" value="GntR"/>
    <property type="match status" value="1"/>
</dbReference>
<feature type="compositionally biased region" description="Polar residues" evidence="6">
    <location>
        <begin position="483"/>
        <end position="502"/>
    </location>
</feature>
<evidence type="ECO:0000256" key="6">
    <source>
        <dbReference type="SAM" id="MobiDB-lite"/>
    </source>
</evidence>
<dbReference type="EMBL" id="PPTP01000004">
    <property type="protein sequence ID" value="RDB55671.1"/>
    <property type="molecule type" value="Genomic_DNA"/>
</dbReference>
<dbReference type="InterPro" id="IPR004839">
    <property type="entry name" value="Aminotransferase_I/II_large"/>
</dbReference>